<dbReference type="Proteomes" id="UP000178606">
    <property type="component" value="Unassembled WGS sequence"/>
</dbReference>
<comment type="caution">
    <text evidence="2">The sequence shown here is derived from an EMBL/GenBank/DDBJ whole genome shotgun (WGS) entry which is preliminary data.</text>
</comment>
<evidence type="ECO:0000256" key="1">
    <source>
        <dbReference type="SAM" id="MobiDB-lite"/>
    </source>
</evidence>
<feature type="region of interest" description="Disordered" evidence="1">
    <location>
        <begin position="113"/>
        <end position="138"/>
    </location>
</feature>
<dbReference type="AlphaFoldDB" id="A0A1F6D2X0"/>
<dbReference type="EMBL" id="MFKF01000060">
    <property type="protein sequence ID" value="OGG55784.1"/>
    <property type="molecule type" value="Genomic_DNA"/>
</dbReference>
<name>A0A1F6D2X0_HANXR</name>
<evidence type="ECO:0000313" key="2">
    <source>
        <dbReference type="EMBL" id="OGG55784.1"/>
    </source>
</evidence>
<sequence>MIKMDQIVPGDRLLYHGMTLGWVEKALMDEASGELLAVLLRPGRADYLLRLSGSCVATPSTCRRGKPWCSTAEPLSCLCLKEDIDLDDLERLAVDSGVTPPCGNHFTYGGPTEPSPVPSQLLGHEPGFPEVYDAPSTG</sequence>
<protein>
    <submittedName>
        <fullName evidence="2">Uncharacterized protein</fullName>
    </submittedName>
</protein>
<proteinExistence type="predicted"/>
<accession>A0A1F6D2X0</accession>
<gene>
    <name evidence="2" type="ORF">A3F84_04325</name>
</gene>
<organism evidence="2 3">
    <name type="scientific">Handelsmanbacteria sp. (strain RIFCSPLOWO2_12_FULL_64_10)</name>
    <dbReference type="NCBI Taxonomy" id="1817868"/>
    <lineage>
        <taxon>Bacteria</taxon>
        <taxon>Candidatus Handelsmaniibacteriota</taxon>
    </lineage>
</organism>
<evidence type="ECO:0000313" key="3">
    <source>
        <dbReference type="Proteomes" id="UP000178606"/>
    </source>
</evidence>
<reference evidence="2 3" key="1">
    <citation type="journal article" date="2016" name="Nat. Commun.">
        <title>Thousands of microbial genomes shed light on interconnected biogeochemical processes in an aquifer system.</title>
        <authorList>
            <person name="Anantharaman K."/>
            <person name="Brown C.T."/>
            <person name="Hug L.A."/>
            <person name="Sharon I."/>
            <person name="Castelle C.J."/>
            <person name="Probst A.J."/>
            <person name="Thomas B.C."/>
            <person name="Singh A."/>
            <person name="Wilkins M.J."/>
            <person name="Karaoz U."/>
            <person name="Brodie E.L."/>
            <person name="Williams K.H."/>
            <person name="Hubbard S.S."/>
            <person name="Banfield J.F."/>
        </authorList>
    </citation>
    <scope>NUCLEOTIDE SEQUENCE [LARGE SCALE GENOMIC DNA]</scope>
    <source>
        <strain evidence="3">RIFCSPLOWO2_12_FULL_64_10</strain>
    </source>
</reference>